<dbReference type="AlphaFoldDB" id="A0A7J7EZ43"/>
<organism evidence="2 3">
    <name type="scientific">Diceros bicornis minor</name>
    <name type="common">South-central black rhinoceros</name>
    <dbReference type="NCBI Taxonomy" id="77932"/>
    <lineage>
        <taxon>Eukaryota</taxon>
        <taxon>Metazoa</taxon>
        <taxon>Chordata</taxon>
        <taxon>Craniata</taxon>
        <taxon>Vertebrata</taxon>
        <taxon>Euteleostomi</taxon>
        <taxon>Mammalia</taxon>
        <taxon>Eutheria</taxon>
        <taxon>Laurasiatheria</taxon>
        <taxon>Perissodactyla</taxon>
        <taxon>Rhinocerotidae</taxon>
        <taxon>Diceros</taxon>
    </lineage>
</organism>
<name>A0A7J7EZ43_DICBM</name>
<reference evidence="2 3" key="1">
    <citation type="journal article" date="2020" name="Mol. Biol. Evol.">
        <title>Interspecific Gene Flow and the Evolution of Specialization in Black and White Rhinoceros.</title>
        <authorList>
            <person name="Moodley Y."/>
            <person name="Westbury M.V."/>
            <person name="Russo I.M."/>
            <person name="Gopalakrishnan S."/>
            <person name="Rakotoarivelo A."/>
            <person name="Olsen R.A."/>
            <person name="Prost S."/>
            <person name="Tunstall T."/>
            <person name="Ryder O.A."/>
            <person name="Dalen L."/>
            <person name="Bruford M.W."/>
        </authorList>
    </citation>
    <scope>NUCLEOTIDE SEQUENCE [LARGE SCALE GENOMIC DNA]</scope>
    <source>
        <strain evidence="2">SBR-YM</strain>
        <tissue evidence="2">Skin</tissue>
    </source>
</reference>
<dbReference type="Proteomes" id="UP000551758">
    <property type="component" value="Unassembled WGS sequence"/>
</dbReference>
<sequence>MGPLMRFSLLAPRGKGGPLSRARSPNPSSELSPGEESKGVIGRKGVITDPPKVCTKAPTHSSTKAGGTREGEAAGAAGAAPRARHASAKLSAQERAYVAQVWDLIAGQEAPFGAELLLWWGAFAVEMQAAWDKFLRGAAVVLTDKYR</sequence>
<proteinExistence type="predicted"/>
<feature type="region of interest" description="Disordered" evidence="1">
    <location>
        <begin position="1"/>
        <end position="82"/>
    </location>
</feature>
<accession>A0A7J7EZ43</accession>
<evidence type="ECO:0000256" key="1">
    <source>
        <dbReference type="SAM" id="MobiDB-lite"/>
    </source>
</evidence>
<evidence type="ECO:0000313" key="3">
    <source>
        <dbReference type="Proteomes" id="UP000551758"/>
    </source>
</evidence>
<dbReference type="EMBL" id="JACDTQ010001785">
    <property type="protein sequence ID" value="KAF5921013.1"/>
    <property type="molecule type" value="Genomic_DNA"/>
</dbReference>
<keyword evidence="3" id="KW-1185">Reference proteome</keyword>
<comment type="caution">
    <text evidence="2">The sequence shown here is derived from an EMBL/GenBank/DDBJ whole genome shotgun (WGS) entry which is preliminary data.</text>
</comment>
<protein>
    <submittedName>
        <fullName evidence="2">Uncharacterized protein</fullName>
    </submittedName>
</protein>
<evidence type="ECO:0000313" key="2">
    <source>
        <dbReference type="EMBL" id="KAF5921013.1"/>
    </source>
</evidence>
<gene>
    <name evidence="2" type="ORF">HPG69_005591</name>
</gene>